<evidence type="ECO:0000256" key="1">
    <source>
        <dbReference type="SAM" id="MobiDB-lite"/>
    </source>
</evidence>
<feature type="region of interest" description="Disordered" evidence="1">
    <location>
        <begin position="160"/>
        <end position="182"/>
    </location>
</feature>
<gene>
    <name evidence="2" type="ORF">Cvel_540</name>
</gene>
<organism evidence="2">
    <name type="scientific">Chromera velia CCMP2878</name>
    <dbReference type="NCBI Taxonomy" id="1169474"/>
    <lineage>
        <taxon>Eukaryota</taxon>
        <taxon>Sar</taxon>
        <taxon>Alveolata</taxon>
        <taxon>Colpodellida</taxon>
        <taxon>Chromeraceae</taxon>
        <taxon>Chromera</taxon>
    </lineage>
</organism>
<reference evidence="2" key="1">
    <citation type="submission" date="2014-11" db="EMBL/GenBank/DDBJ databases">
        <authorList>
            <person name="Otto D Thomas"/>
            <person name="Naeem Raeece"/>
        </authorList>
    </citation>
    <scope>NUCLEOTIDE SEQUENCE</scope>
</reference>
<dbReference type="VEuPathDB" id="CryptoDB:Cvel_540"/>
<dbReference type="EMBL" id="CDMZ01000883">
    <property type="protein sequence ID" value="CEM23263.1"/>
    <property type="molecule type" value="Genomic_DNA"/>
</dbReference>
<sequence length="182" mass="20246">MKRDSGEMEGNIGAASNARSRRLAELAEELDKLSVGETDKVKIEALKTLTEEVKDVKENVAGLNKRFAISILQNALQMCCASDQNDAGCDYFFFDFDGLNLSSNSLTRQVLRAFIRGVPHDFGLCNYTVYPEKQRSLQEPQGPSEGFRAAMTKQIQELTGMTPRWEGKEDGAWSISLNLGEE</sequence>
<name>A0A0G4G5E0_9ALVE</name>
<dbReference type="AlphaFoldDB" id="A0A0G4G5E0"/>
<evidence type="ECO:0000313" key="2">
    <source>
        <dbReference type="EMBL" id="CEM23263.1"/>
    </source>
</evidence>
<accession>A0A0G4G5E0</accession>
<protein>
    <submittedName>
        <fullName evidence="2">Uncharacterized protein</fullName>
    </submittedName>
</protein>
<proteinExistence type="predicted"/>